<dbReference type="EMBL" id="QRKB01000024">
    <property type="protein sequence ID" value="RHH81650.1"/>
    <property type="molecule type" value="Genomic_DNA"/>
</dbReference>
<evidence type="ECO:0000313" key="1">
    <source>
        <dbReference type="EMBL" id="RHH81650.1"/>
    </source>
</evidence>
<evidence type="ECO:0000313" key="2">
    <source>
        <dbReference type="Proteomes" id="UP000284548"/>
    </source>
</evidence>
<dbReference type="Proteomes" id="UP000284548">
    <property type="component" value="Unassembled WGS sequence"/>
</dbReference>
<dbReference type="RefSeq" id="WP_118255084.1">
    <property type="nucleotide sequence ID" value="NZ_QRKB01000024.1"/>
</dbReference>
<dbReference type="AlphaFoldDB" id="A0A414Y6D0"/>
<accession>A0A414Y6D0</accession>
<sequence length="282" mass="31542">MNKLIFSEGGQPVCLDDLKTLQDMIVETIKPLLLALVKTNVFILDDYDFRNSEIDAEKMQTKFILSAGTLVVDGDFLSWPDTPLAIDNWNQPIYICVKNKEEDVRTFEDGQNRNCTQSKEVYASTDSTGADQAYNLYNLHSLLDLLSSALGLGSIKENAKVTFFNGYSGKVKVNEADNDRQLTINISTSAKSWDTSDGAISKGILFRFDDSNDSEYLQGKVSPTFDYLGKKYQLAVCAKPVAPVVLLQPEGGFPEDFYDDSYEFPIIPVSVTFKYSEFKSNE</sequence>
<organism evidence="1 2">
    <name type="scientific">Segatella copri</name>
    <dbReference type="NCBI Taxonomy" id="165179"/>
    <lineage>
        <taxon>Bacteria</taxon>
        <taxon>Pseudomonadati</taxon>
        <taxon>Bacteroidota</taxon>
        <taxon>Bacteroidia</taxon>
        <taxon>Bacteroidales</taxon>
        <taxon>Prevotellaceae</taxon>
        <taxon>Segatella</taxon>
    </lineage>
</organism>
<proteinExistence type="predicted"/>
<name>A0A414Y6D0_9BACT</name>
<protein>
    <submittedName>
        <fullName evidence="1">Uncharacterized protein</fullName>
    </submittedName>
</protein>
<gene>
    <name evidence="1" type="ORF">DW192_09955</name>
</gene>
<comment type="caution">
    <text evidence="1">The sequence shown here is derived from an EMBL/GenBank/DDBJ whole genome shotgun (WGS) entry which is preliminary data.</text>
</comment>
<reference evidence="1 2" key="1">
    <citation type="submission" date="2018-08" db="EMBL/GenBank/DDBJ databases">
        <title>A genome reference for cultivated species of the human gut microbiota.</title>
        <authorList>
            <person name="Zou Y."/>
            <person name="Xue W."/>
            <person name="Luo G."/>
        </authorList>
    </citation>
    <scope>NUCLEOTIDE SEQUENCE [LARGE SCALE GENOMIC DNA]</scope>
    <source>
        <strain evidence="1 2">AM16-54</strain>
    </source>
</reference>